<evidence type="ECO:0000259" key="3">
    <source>
        <dbReference type="Pfam" id="PF01464"/>
    </source>
</evidence>
<dbReference type="SUPFAM" id="SSF48452">
    <property type="entry name" value="TPR-like"/>
    <property type="match status" value="1"/>
</dbReference>
<accession>A0A7C5SXK1</accession>
<dbReference type="PANTHER" id="PTHR37423">
    <property type="entry name" value="SOLUBLE LYTIC MUREIN TRANSGLYCOSYLASE-RELATED"/>
    <property type="match status" value="1"/>
</dbReference>
<dbReference type="InterPro" id="IPR019734">
    <property type="entry name" value="TPR_rpt"/>
</dbReference>
<dbReference type="Gene3D" id="1.10.530.10">
    <property type="match status" value="1"/>
</dbReference>
<dbReference type="Pfam" id="PF01464">
    <property type="entry name" value="SLT"/>
    <property type="match status" value="1"/>
</dbReference>
<sequence length="549" mass="64516">MDRIALFLIFVLFSFAFSQLPQEYALLYEFLQKRDLVLGERLLRDYPNAVFVDDLRLLLAEDYYRRGELRRAEELLKEINPRALKFDYVERYAHLWRAMNLDKKTALLNLPHLFKDYIPEVFLTEEERLKVGQELIRRRQYREAINLLQGIPKACSLLGEAYERLRLYKEAMEVLKDCNSREGTLKYAKVVFNISEEEFKRALLKLKGYEEYNQALFYAGRLSLYRENYQKALEWFSMMEEGYQKHFQSGLVLFIMEDYQRAVDTFQKALNLSSSDEEKAQAHFWLYKSYEKLGDFQKAGEHLLKASKGTGFYSTMAKVQLGEPVAIRGLRAFFASAEETSMASVIRSIAEAGFLHYARLEAFRNIDKFTTSDIVAIQRFDPFLAIRLAVRKFGIRSDVYQYVAYPTPYREFVEEAHKTFGVDKNLIWAVMRQESLFDPLAISISGAKGLMQLMDFTARQVSQRYRIPNNVFSPRENILLGTAYLKEMIDFWNGDWVRAIASYNAGPNRVRGFIQHVDHYVFIETIPISETRNYVKHVLENYYIYRALN</sequence>
<dbReference type="PANTHER" id="PTHR37423:SF2">
    <property type="entry name" value="MEMBRANE-BOUND LYTIC MUREIN TRANSGLYCOSYLASE C"/>
    <property type="match status" value="1"/>
</dbReference>
<evidence type="ECO:0000313" key="4">
    <source>
        <dbReference type="EMBL" id="HHO74323.1"/>
    </source>
</evidence>
<protein>
    <submittedName>
        <fullName evidence="4">Tetratricopeptide repeat protein</fullName>
    </submittedName>
</protein>
<dbReference type="AlphaFoldDB" id="A0A7C5SXK1"/>
<feature type="repeat" description="TPR" evidence="2">
    <location>
        <begin position="243"/>
        <end position="276"/>
    </location>
</feature>
<dbReference type="GO" id="GO:0016020">
    <property type="term" value="C:membrane"/>
    <property type="evidence" value="ECO:0007669"/>
    <property type="project" value="InterPro"/>
</dbReference>
<dbReference type="Gene3D" id="1.25.40.10">
    <property type="entry name" value="Tetratricopeptide repeat domain"/>
    <property type="match status" value="2"/>
</dbReference>
<evidence type="ECO:0000256" key="2">
    <source>
        <dbReference type="PROSITE-ProRule" id="PRU00339"/>
    </source>
</evidence>
<dbReference type="PROSITE" id="PS50005">
    <property type="entry name" value="TPR"/>
    <property type="match status" value="1"/>
</dbReference>
<organism evidence="4">
    <name type="scientific">Thermocrinis ruber</name>
    <dbReference type="NCBI Taxonomy" id="75906"/>
    <lineage>
        <taxon>Bacteria</taxon>
        <taxon>Pseudomonadati</taxon>
        <taxon>Aquificota</taxon>
        <taxon>Aquificia</taxon>
        <taxon>Aquificales</taxon>
        <taxon>Aquificaceae</taxon>
        <taxon>Thermocrinis</taxon>
    </lineage>
</organism>
<comment type="similarity">
    <text evidence="1">Belongs to the transglycosylase Slt family.</text>
</comment>
<dbReference type="InterPro" id="IPR000189">
    <property type="entry name" value="Transglyc_AS"/>
</dbReference>
<dbReference type="InterPro" id="IPR023346">
    <property type="entry name" value="Lysozyme-like_dom_sf"/>
</dbReference>
<dbReference type="Pfam" id="PF13181">
    <property type="entry name" value="TPR_8"/>
    <property type="match status" value="2"/>
</dbReference>
<dbReference type="SUPFAM" id="SSF53955">
    <property type="entry name" value="Lysozyme-like"/>
    <property type="match status" value="1"/>
</dbReference>
<dbReference type="GO" id="GO:0000270">
    <property type="term" value="P:peptidoglycan metabolic process"/>
    <property type="evidence" value="ECO:0007669"/>
    <property type="project" value="InterPro"/>
</dbReference>
<name>A0A7C5SXK1_9AQUI</name>
<dbReference type="InterPro" id="IPR011990">
    <property type="entry name" value="TPR-like_helical_dom_sf"/>
</dbReference>
<feature type="domain" description="Transglycosylase SLT" evidence="3">
    <location>
        <begin position="413"/>
        <end position="515"/>
    </location>
</feature>
<keyword evidence="2" id="KW-0802">TPR repeat</keyword>
<dbReference type="PROSITE" id="PS00922">
    <property type="entry name" value="TRANSGLYCOSYLASE"/>
    <property type="match status" value="1"/>
</dbReference>
<dbReference type="GO" id="GO:0008933">
    <property type="term" value="F:peptidoglycan lytic transglycosylase activity"/>
    <property type="evidence" value="ECO:0007669"/>
    <property type="project" value="InterPro"/>
</dbReference>
<dbReference type="InterPro" id="IPR008258">
    <property type="entry name" value="Transglycosylase_SLT_dom_1"/>
</dbReference>
<dbReference type="SMART" id="SM00028">
    <property type="entry name" value="TPR"/>
    <property type="match status" value="2"/>
</dbReference>
<dbReference type="EMBL" id="DSAC01000085">
    <property type="protein sequence ID" value="HHO74323.1"/>
    <property type="molecule type" value="Genomic_DNA"/>
</dbReference>
<dbReference type="CDD" id="cd13401">
    <property type="entry name" value="Slt70-like"/>
    <property type="match status" value="1"/>
</dbReference>
<comment type="caution">
    <text evidence="4">The sequence shown here is derived from an EMBL/GenBank/DDBJ whole genome shotgun (WGS) entry which is preliminary data.</text>
</comment>
<reference evidence="4" key="1">
    <citation type="journal article" date="2020" name="mSystems">
        <title>Genome- and Community-Level Interaction Insights into Carbon Utilization and Element Cycling Functions of Hydrothermarchaeota in Hydrothermal Sediment.</title>
        <authorList>
            <person name="Zhou Z."/>
            <person name="Liu Y."/>
            <person name="Xu W."/>
            <person name="Pan J."/>
            <person name="Luo Z.H."/>
            <person name="Li M."/>
        </authorList>
    </citation>
    <scope>NUCLEOTIDE SEQUENCE [LARGE SCALE GENOMIC DNA]</scope>
    <source>
        <strain evidence="4">SpSt-114</strain>
    </source>
</reference>
<gene>
    <name evidence="4" type="ORF">ENN04_06805</name>
</gene>
<proteinExistence type="inferred from homology"/>
<evidence type="ECO:0000256" key="1">
    <source>
        <dbReference type="ARBA" id="ARBA00007734"/>
    </source>
</evidence>